<feature type="domain" description="Phosphogluconate dehydrogenase (decarboxylating) C-terminal" evidence="3">
    <location>
        <begin position="141"/>
        <end position="300"/>
    </location>
</feature>
<dbReference type="RefSeq" id="WP_340195586.1">
    <property type="nucleotide sequence ID" value="NZ_JBBKAP010000002.1"/>
</dbReference>
<dbReference type="Gene3D" id="3.40.50.720">
    <property type="entry name" value="NAD(P)-binding Rossmann-like Domain"/>
    <property type="match status" value="1"/>
</dbReference>
<dbReference type="Pfam" id="PF07991">
    <property type="entry name" value="KARI_N"/>
    <property type="match status" value="1"/>
</dbReference>
<dbReference type="InterPro" id="IPR050812">
    <property type="entry name" value="Preph/Arog_dehydrog"/>
</dbReference>
<dbReference type="SUPFAM" id="SSF51735">
    <property type="entry name" value="NAD(P)-binding Rossmann-fold domains"/>
    <property type="match status" value="1"/>
</dbReference>
<gene>
    <name evidence="4" type="ORF">WMN62_00400</name>
</gene>
<protein>
    <submittedName>
        <fullName evidence="4">Phosphogluconate dehydrogenase C-terminal domain-containing protein</fullName>
    </submittedName>
</protein>
<proteinExistence type="predicted"/>
<dbReference type="InterPro" id="IPR036291">
    <property type="entry name" value="NAD(P)-bd_dom_sf"/>
</dbReference>
<dbReference type="PANTHER" id="PTHR21363:SF0">
    <property type="entry name" value="PREPHENATE DEHYDROGENASE [NADP(+)]"/>
    <property type="match status" value="1"/>
</dbReference>
<reference evidence="4 5" key="1">
    <citation type="submission" date="2024-03" db="EMBL/GenBank/DDBJ databases">
        <title>Whole genomes of four grape xylem sap localized bacterial endophytes.</title>
        <authorList>
            <person name="Kumar G."/>
            <person name="Savka M.A."/>
        </authorList>
    </citation>
    <scope>NUCLEOTIDE SEQUENCE [LARGE SCALE GENOMIC DNA]</scope>
    <source>
        <strain evidence="4 5">RIT_GXS8</strain>
    </source>
</reference>
<dbReference type="Pfam" id="PF16896">
    <property type="entry name" value="PGDH_C"/>
    <property type="match status" value="1"/>
</dbReference>
<comment type="caution">
    <text evidence="4">The sequence shown here is derived from an EMBL/GenBank/DDBJ whole genome shotgun (WGS) entry which is preliminary data.</text>
</comment>
<dbReference type="PANTHER" id="PTHR21363">
    <property type="entry name" value="PREPHENATE DEHYDROGENASE"/>
    <property type="match status" value="1"/>
</dbReference>
<evidence type="ECO:0000313" key="5">
    <source>
        <dbReference type="Proteomes" id="UP001370299"/>
    </source>
</evidence>
<dbReference type="EMBL" id="JBBLYY010000002">
    <property type="protein sequence ID" value="MEK0169922.1"/>
    <property type="molecule type" value="Genomic_DNA"/>
</dbReference>
<dbReference type="InterPro" id="IPR013116">
    <property type="entry name" value="KARI_N"/>
</dbReference>
<evidence type="ECO:0000313" key="4">
    <source>
        <dbReference type="EMBL" id="MEK0169922.1"/>
    </source>
</evidence>
<dbReference type="InterPro" id="IPR037161">
    <property type="entry name" value="Semialdehyde_DH-like_C"/>
</dbReference>
<keyword evidence="1" id="KW-0560">Oxidoreductase</keyword>
<evidence type="ECO:0000256" key="1">
    <source>
        <dbReference type="ARBA" id="ARBA00023002"/>
    </source>
</evidence>
<sequence>MTDTDTVTTTHTVAAGSGTADVTVAVIGAGGKMGTRVSNNFAKSEYTTLYSEASPAGQERIQALGRELTDSLDAAKVADVVILAVPDVLLGSISEQLVPVMQSGATILTLDPAAAYAGLLAKREDIHYAVAHPCHPSVFLERTTKAEWDDTFGGIAAPQEVIAAFDASESLGDQDERAKAIAEAVITTMYAPVIQVHWVTVKQLAVLEPTLVETIACMIGDFLNDALEETVTGVGVPREAARAMLYGHTWIALTNGLRGSNPFSDACHIAMGYGREKLIKEDWKQVFDDSELDSVIAKMLKIDAVRR</sequence>
<organism evidence="4 5">
    <name type="scientific">Curtobacterium citreum</name>
    <dbReference type="NCBI Taxonomy" id="2036"/>
    <lineage>
        <taxon>Bacteria</taxon>
        <taxon>Bacillati</taxon>
        <taxon>Actinomycetota</taxon>
        <taxon>Actinomycetes</taxon>
        <taxon>Micrococcales</taxon>
        <taxon>Microbacteriaceae</taxon>
        <taxon>Curtobacterium</taxon>
    </lineage>
</organism>
<evidence type="ECO:0000259" key="2">
    <source>
        <dbReference type="Pfam" id="PF07991"/>
    </source>
</evidence>
<keyword evidence="5" id="KW-1185">Reference proteome</keyword>
<feature type="domain" description="KARI N-terminal Rossmann" evidence="2">
    <location>
        <begin position="21"/>
        <end position="133"/>
    </location>
</feature>
<dbReference type="Proteomes" id="UP001370299">
    <property type="component" value="Unassembled WGS sequence"/>
</dbReference>
<dbReference type="Gene3D" id="1.10.3640.10">
    <property type="entry name" value="Semialdehyde dehydrogenase-like, C-terminal"/>
    <property type="match status" value="1"/>
</dbReference>
<accession>A0ABU8Y7U1</accession>
<dbReference type="InterPro" id="IPR031663">
    <property type="entry name" value="PGDH_C"/>
</dbReference>
<name>A0ABU8Y7U1_9MICO</name>
<evidence type="ECO:0000259" key="3">
    <source>
        <dbReference type="Pfam" id="PF16896"/>
    </source>
</evidence>